<feature type="region of interest" description="Disordered" evidence="1">
    <location>
        <begin position="1"/>
        <end position="30"/>
    </location>
</feature>
<dbReference type="AlphaFoldDB" id="A0ABD1UD73"/>
<dbReference type="Proteomes" id="UP001604277">
    <property type="component" value="Unassembled WGS sequence"/>
</dbReference>
<proteinExistence type="predicted"/>
<accession>A0ABD1UD73</accession>
<feature type="region of interest" description="Disordered" evidence="1">
    <location>
        <begin position="44"/>
        <end position="82"/>
    </location>
</feature>
<evidence type="ECO:0000313" key="3">
    <source>
        <dbReference type="Proteomes" id="UP001604277"/>
    </source>
</evidence>
<reference evidence="3" key="1">
    <citation type="submission" date="2024-07" db="EMBL/GenBank/DDBJ databases">
        <title>Two chromosome-level genome assemblies of Korean endemic species Abeliophyllum distichum and Forsythia ovata (Oleaceae).</title>
        <authorList>
            <person name="Jang H."/>
        </authorList>
    </citation>
    <scope>NUCLEOTIDE SEQUENCE [LARGE SCALE GENOMIC DNA]</scope>
</reference>
<protein>
    <submittedName>
        <fullName evidence="2">Uncharacterized protein</fullName>
    </submittedName>
</protein>
<comment type="caution">
    <text evidence="2">The sequence shown here is derived from an EMBL/GenBank/DDBJ whole genome shotgun (WGS) entry which is preliminary data.</text>
</comment>
<gene>
    <name evidence="2" type="ORF">Fot_26912</name>
</gene>
<feature type="compositionally biased region" description="Polar residues" evidence="1">
    <location>
        <begin position="1"/>
        <end position="11"/>
    </location>
</feature>
<keyword evidence="3" id="KW-1185">Reference proteome</keyword>
<organism evidence="2 3">
    <name type="scientific">Forsythia ovata</name>
    <dbReference type="NCBI Taxonomy" id="205694"/>
    <lineage>
        <taxon>Eukaryota</taxon>
        <taxon>Viridiplantae</taxon>
        <taxon>Streptophyta</taxon>
        <taxon>Embryophyta</taxon>
        <taxon>Tracheophyta</taxon>
        <taxon>Spermatophyta</taxon>
        <taxon>Magnoliopsida</taxon>
        <taxon>eudicotyledons</taxon>
        <taxon>Gunneridae</taxon>
        <taxon>Pentapetalae</taxon>
        <taxon>asterids</taxon>
        <taxon>lamiids</taxon>
        <taxon>Lamiales</taxon>
        <taxon>Oleaceae</taxon>
        <taxon>Forsythieae</taxon>
        <taxon>Forsythia</taxon>
    </lineage>
</organism>
<feature type="compositionally biased region" description="Basic residues" evidence="1">
    <location>
        <begin position="59"/>
        <end position="70"/>
    </location>
</feature>
<name>A0ABD1UD73_9LAMI</name>
<sequence length="105" mass="11810">MTTARNLQARANQKGPDQAGLADQAGLGQSSAIRPIALKTNLPEYGARERSGYNSSKKNLTKQKKPKQVRVQHNFPREEYTGMGSGIKCELKQRHHVIIRLEERK</sequence>
<dbReference type="EMBL" id="JBFOLJ010000007">
    <property type="protein sequence ID" value="KAL2522989.1"/>
    <property type="molecule type" value="Genomic_DNA"/>
</dbReference>
<evidence type="ECO:0000256" key="1">
    <source>
        <dbReference type="SAM" id="MobiDB-lite"/>
    </source>
</evidence>
<evidence type="ECO:0000313" key="2">
    <source>
        <dbReference type="EMBL" id="KAL2522989.1"/>
    </source>
</evidence>